<dbReference type="PANTHER" id="PTHR42872:SF3">
    <property type="entry name" value="PROTEIN-GLUTAMATE METHYLESTERASE_PROTEIN-GLUTAMINE GLUTAMINASE 1"/>
    <property type="match status" value="1"/>
</dbReference>
<dbReference type="InterPro" id="IPR000673">
    <property type="entry name" value="Sig_transdc_resp-reg_Me-estase"/>
</dbReference>
<feature type="active site" evidence="3 4">
    <location>
        <position position="170"/>
    </location>
</feature>
<dbReference type="InterPro" id="IPR035909">
    <property type="entry name" value="CheB_C"/>
</dbReference>
<dbReference type="NCBIfam" id="NF001965">
    <property type="entry name" value="PRK00742.1"/>
    <property type="match status" value="1"/>
</dbReference>
<evidence type="ECO:0000256" key="5">
    <source>
        <dbReference type="PROSITE-ProRule" id="PRU00169"/>
    </source>
</evidence>
<dbReference type="SUPFAM" id="SSF52738">
    <property type="entry name" value="Methylesterase CheB, C-terminal domain"/>
    <property type="match status" value="1"/>
</dbReference>
<organism evidence="8 9">
    <name type="scientific">Sediminibacillus albus</name>
    <dbReference type="NCBI Taxonomy" id="407036"/>
    <lineage>
        <taxon>Bacteria</taxon>
        <taxon>Bacillati</taxon>
        <taxon>Bacillota</taxon>
        <taxon>Bacilli</taxon>
        <taxon>Bacillales</taxon>
        <taxon>Bacillaceae</taxon>
        <taxon>Sediminibacillus</taxon>
    </lineage>
</organism>
<dbReference type="STRING" id="407036.SAMN05216243_0495"/>
<name>A0A1G8W2T7_9BACI</name>
<dbReference type="Gene3D" id="3.40.50.180">
    <property type="entry name" value="Methylesterase CheB, C-terminal domain"/>
    <property type="match status" value="1"/>
</dbReference>
<evidence type="ECO:0000256" key="3">
    <source>
        <dbReference type="HAMAP-Rule" id="MF_00099"/>
    </source>
</evidence>
<dbReference type="Pfam" id="PF00072">
    <property type="entry name" value="Response_reg"/>
    <property type="match status" value="1"/>
</dbReference>
<comment type="function">
    <text evidence="3">Involved in chemotaxis. Part of a chemotaxis signal transduction system that modulates chemotaxis in response to various stimuli. Catalyzes the demethylation of specific methylglutamate residues introduced into the chemoreceptors (methyl-accepting chemotaxis proteins or MCP) by CheR. Also mediates the irreversible deamidation of specific glutamine residues to glutamic acid.</text>
</comment>
<dbReference type="InterPro" id="IPR001789">
    <property type="entry name" value="Sig_transdc_resp-reg_receiver"/>
</dbReference>
<evidence type="ECO:0000256" key="2">
    <source>
        <dbReference type="ARBA" id="ARBA00048267"/>
    </source>
</evidence>
<dbReference type="GO" id="GO:0006935">
    <property type="term" value="P:chemotaxis"/>
    <property type="evidence" value="ECO:0007669"/>
    <property type="project" value="UniProtKB-UniRule"/>
</dbReference>
<accession>A0A1G8W2T7</accession>
<keyword evidence="3 4" id="KW-0145">Chemotaxis</keyword>
<comment type="catalytic activity">
    <reaction evidence="2 3">
        <text>[protein]-L-glutamate 5-O-methyl ester + H2O = L-glutamyl-[protein] + methanol + H(+)</text>
        <dbReference type="Rhea" id="RHEA:23236"/>
        <dbReference type="Rhea" id="RHEA-COMP:10208"/>
        <dbReference type="Rhea" id="RHEA-COMP:10311"/>
        <dbReference type="ChEBI" id="CHEBI:15377"/>
        <dbReference type="ChEBI" id="CHEBI:15378"/>
        <dbReference type="ChEBI" id="CHEBI:17790"/>
        <dbReference type="ChEBI" id="CHEBI:29973"/>
        <dbReference type="ChEBI" id="CHEBI:82795"/>
        <dbReference type="EC" id="3.1.1.61"/>
    </reaction>
</comment>
<evidence type="ECO:0000259" key="7">
    <source>
        <dbReference type="PROSITE" id="PS50122"/>
    </source>
</evidence>
<dbReference type="PROSITE" id="PS50110">
    <property type="entry name" value="RESPONSE_REGULATORY"/>
    <property type="match status" value="1"/>
</dbReference>
<comment type="subcellular location">
    <subcellularLocation>
        <location evidence="3">Cytoplasm</location>
    </subcellularLocation>
</comment>
<dbReference type="AlphaFoldDB" id="A0A1G8W2T7"/>
<evidence type="ECO:0000313" key="8">
    <source>
        <dbReference type="EMBL" id="SDJ72045.1"/>
    </source>
</evidence>
<evidence type="ECO:0000256" key="1">
    <source>
        <dbReference type="ARBA" id="ARBA00022801"/>
    </source>
</evidence>
<comment type="similarity">
    <text evidence="3">Belongs to the CheB family.</text>
</comment>
<dbReference type="InterPro" id="IPR008248">
    <property type="entry name" value="CheB-like"/>
</dbReference>
<dbReference type="PROSITE" id="PS50122">
    <property type="entry name" value="CHEB"/>
    <property type="match status" value="1"/>
</dbReference>
<comment type="domain">
    <text evidence="3">Contains a C-terminal catalytic domain, and an N-terminal region which modulates catalytic activity.</text>
</comment>
<dbReference type="EMBL" id="FNFL01000001">
    <property type="protein sequence ID" value="SDJ72045.1"/>
    <property type="molecule type" value="Genomic_DNA"/>
</dbReference>
<keyword evidence="3" id="KW-0963">Cytoplasm</keyword>
<dbReference type="EC" id="3.1.1.61" evidence="3"/>
<feature type="active site" evidence="3 4">
    <location>
        <position position="293"/>
    </location>
</feature>
<keyword evidence="3 5" id="KW-0597">Phosphoprotein</keyword>
<dbReference type="SUPFAM" id="SSF52172">
    <property type="entry name" value="CheY-like"/>
    <property type="match status" value="1"/>
</dbReference>
<dbReference type="Gene3D" id="3.40.50.2300">
    <property type="match status" value="1"/>
</dbReference>
<reference evidence="8 9" key="1">
    <citation type="submission" date="2016-10" db="EMBL/GenBank/DDBJ databases">
        <authorList>
            <person name="de Groot N.N."/>
        </authorList>
    </citation>
    <scope>NUCLEOTIDE SEQUENCE [LARGE SCALE GENOMIC DNA]</scope>
    <source>
        <strain evidence="8 9">CGMCC 1.6502</strain>
    </source>
</reference>
<comment type="PTM">
    <text evidence="3">Phosphorylated by CheA. Phosphorylation of the N-terminal regulatory domain activates the methylesterase activity.</text>
</comment>
<sequence>MEPIRVLVVDDSAFMRKMISDILNSDSRLHVVATARNGREALEKNKQLSPHVITLDIEMPVLNGIETLKQVMKENPVPVVMLSSLTKQGADSTLEAMSLGAVDFIAKPSGSISLDIKKVEKEIINKVIEAAGTKAQAGKAFTSRKDIQVPKLVNLPGKHELKRVVAIGTSTGGPKALHEVLTQLPENFPAPIVVVQHMPPNFTKSLANRLDSLSQIHIKEAENGEVLQNGTAYIAPGGFQFRVRQVGRSLAAHVTDEDPVRGHRPSVDIMFESLAEQQLFQIVALVMTGMGADGSAGISKMKEVKNDTIVIAESKQTSVVYGMPLAAVNTGKVDYIENLENISGTLVQQLLRHGGN</sequence>
<keyword evidence="1 3" id="KW-0378">Hydrolase</keyword>
<evidence type="ECO:0000313" key="9">
    <source>
        <dbReference type="Proteomes" id="UP000198694"/>
    </source>
</evidence>
<dbReference type="SMART" id="SM00448">
    <property type="entry name" value="REC"/>
    <property type="match status" value="1"/>
</dbReference>
<dbReference type="GO" id="GO:0005737">
    <property type="term" value="C:cytoplasm"/>
    <property type="evidence" value="ECO:0007669"/>
    <property type="project" value="UniProtKB-SubCell"/>
</dbReference>
<comment type="catalytic activity">
    <reaction evidence="3">
        <text>L-glutaminyl-[protein] + H2O = L-glutamyl-[protein] + NH4(+)</text>
        <dbReference type="Rhea" id="RHEA:16441"/>
        <dbReference type="Rhea" id="RHEA-COMP:10207"/>
        <dbReference type="Rhea" id="RHEA-COMP:10208"/>
        <dbReference type="ChEBI" id="CHEBI:15377"/>
        <dbReference type="ChEBI" id="CHEBI:28938"/>
        <dbReference type="ChEBI" id="CHEBI:29973"/>
        <dbReference type="ChEBI" id="CHEBI:30011"/>
        <dbReference type="EC" id="3.5.1.44"/>
    </reaction>
</comment>
<dbReference type="GO" id="GO:0000156">
    <property type="term" value="F:phosphorelay response regulator activity"/>
    <property type="evidence" value="ECO:0007669"/>
    <property type="project" value="InterPro"/>
</dbReference>
<dbReference type="RefSeq" id="WP_093210710.1">
    <property type="nucleotide sequence ID" value="NZ_FNFL01000001.1"/>
</dbReference>
<dbReference type="EC" id="3.5.1.44" evidence="3"/>
<dbReference type="GO" id="GO:0050568">
    <property type="term" value="F:protein-glutamine glutaminase activity"/>
    <property type="evidence" value="ECO:0007669"/>
    <property type="project" value="UniProtKB-UniRule"/>
</dbReference>
<dbReference type="Proteomes" id="UP000198694">
    <property type="component" value="Unassembled WGS sequence"/>
</dbReference>
<dbReference type="GO" id="GO:0008984">
    <property type="term" value="F:protein-glutamate methylesterase activity"/>
    <property type="evidence" value="ECO:0007669"/>
    <property type="project" value="UniProtKB-UniRule"/>
</dbReference>
<gene>
    <name evidence="3" type="primary">cheB</name>
    <name evidence="8" type="ORF">SAMN05216243_0495</name>
</gene>
<protein>
    <recommendedName>
        <fullName evidence="3">Protein-glutamate methylesterase/protein-glutamine glutaminase</fullName>
        <ecNumber evidence="3">3.1.1.61</ecNumber>
        <ecNumber evidence="3">3.5.1.44</ecNumber>
    </recommendedName>
</protein>
<evidence type="ECO:0000256" key="4">
    <source>
        <dbReference type="PROSITE-ProRule" id="PRU00050"/>
    </source>
</evidence>
<dbReference type="HAMAP" id="MF_00099">
    <property type="entry name" value="CheB_chemtxs"/>
    <property type="match status" value="1"/>
</dbReference>
<feature type="domain" description="CheB-type methylesterase" evidence="7">
    <location>
        <begin position="156"/>
        <end position="353"/>
    </location>
</feature>
<dbReference type="OrthoDB" id="9793421at2"/>
<evidence type="ECO:0000259" key="6">
    <source>
        <dbReference type="PROSITE" id="PS50110"/>
    </source>
</evidence>
<keyword evidence="9" id="KW-1185">Reference proteome</keyword>
<feature type="active site" evidence="3 4">
    <location>
        <position position="197"/>
    </location>
</feature>
<dbReference type="PANTHER" id="PTHR42872">
    <property type="entry name" value="PROTEIN-GLUTAMATE METHYLESTERASE/PROTEIN-GLUTAMINE GLUTAMINASE"/>
    <property type="match status" value="1"/>
</dbReference>
<dbReference type="CDD" id="cd17541">
    <property type="entry name" value="REC_CheB-like"/>
    <property type="match status" value="1"/>
</dbReference>
<dbReference type="PIRSF" id="PIRSF000876">
    <property type="entry name" value="RR_chemtxs_CheB"/>
    <property type="match status" value="1"/>
</dbReference>
<dbReference type="CDD" id="cd16432">
    <property type="entry name" value="CheB_Rec"/>
    <property type="match status" value="1"/>
</dbReference>
<dbReference type="Pfam" id="PF01339">
    <property type="entry name" value="CheB_methylest"/>
    <property type="match status" value="1"/>
</dbReference>
<dbReference type="InterPro" id="IPR011006">
    <property type="entry name" value="CheY-like_superfamily"/>
</dbReference>
<feature type="modified residue" description="4-aspartylphosphate" evidence="3 5">
    <location>
        <position position="56"/>
    </location>
</feature>
<proteinExistence type="inferred from homology"/>
<feature type="domain" description="Response regulatory" evidence="6">
    <location>
        <begin position="5"/>
        <end position="122"/>
    </location>
</feature>